<keyword evidence="2" id="KW-0175">Coiled coil</keyword>
<dbReference type="Gene3D" id="1.10.287.470">
    <property type="entry name" value="Helix hairpin bin"/>
    <property type="match status" value="1"/>
</dbReference>
<dbReference type="SUPFAM" id="SSF111369">
    <property type="entry name" value="HlyD-like secretion proteins"/>
    <property type="match status" value="1"/>
</dbReference>
<dbReference type="GO" id="GO:1990281">
    <property type="term" value="C:efflux pump complex"/>
    <property type="evidence" value="ECO:0007669"/>
    <property type="project" value="TreeGrafter"/>
</dbReference>
<comment type="caution">
    <text evidence="6">The sequence shown here is derived from an EMBL/GenBank/DDBJ whole genome shotgun (WGS) entry which is preliminary data.</text>
</comment>
<dbReference type="InterPro" id="IPR058649">
    <property type="entry name" value="CzcB_C"/>
</dbReference>
<sequence length="383" mass="40312">MNLLKKSGAAALLVIVTLSGCSRGDDARKAQAVKPPVAVEVITVAPRDLVEGVEVTGSLEPKFYADVKTQMPGLVKQVFVTEWVRVRKGTPLARIDVAEAEALAKRAEAAVESARAGLAQAQVVANRAERELARILKLKESGLATQQAVDDARTESAAAQARIDAAQAQIRVAQEEVRQARVRLAKGLVVSPLDGVVALRDVNVGDLASDAATAKPIFRIVDNRILNLTVTVPSADSARVKVGQPLEFTVDALPGKTFTGRVMYINPEFSAADRSLRVIAEVRNDGELLKGGLFAKGRIITGQRPKVIQVPRAALATWDTAGRKGTLFVVAGTAAKQRAVETGAVSGDLVEIVKGVGAGEQLVARGGFNLKDGDRVTVAAGGK</sequence>
<dbReference type="NCBIfam" id="TIGR01730">
    <property type="entry name" value="RND_mfp"/>
    <property type="match status" value="1"/>
</dbReference>
<evidence type="ECO:0000259" key="4">
    <source>
        <dbReference type="Pfam" id="PF25954"/>
    </source>
</evidence>
<reference evidence="6" key="1">
    <citation type="journal article" date="2020" name="mSystems">
        <title>Genome- and Community-Level Interaction Insights into Carbon Utilization and Element Cycling Functions of Hydrothermarchaeota in Hydrothermal Sediment.</title>
        <authorList>
            <person name="Zhou Z."/>
            <person name="Liu Y."/>
            <person name="Xu W."/>
            <person name="Pan J."/>
            <person name="Luo Z.H."/>
            <person name="Li M."/>
        </authorList>
    </citation>
    <scope>NUCLEOTIDE SEQUENCE [LARGE SCALE GENOMIC DNA]</scope>
    <source>
        <strain evidence="6">SpSt-349</strain>
    </source>
</reference>
<dbReference type="Gene3D" id="2.40.420.20">
    <property type="match status" value="1"/>
</dbReference>
<feature type="domain" description="CusB-like beta-barrel" evidence="4">
    <location>
        <begin position="228"/>
        <end position="299"/>
    </location>
</feature>
<evidence type="ECO:0000259" key="5">
    <source>
        <dbReference type="Pfam" id="PF25975"/>
    </source>
</evidence>
<evidence type="ECO:0000256" key="1">
    <source>
        <dbReference type="ARBA" id="ARBA00009477"/>
    </source>
</evidence>
<dbReference type="Pfam" id="PF25917">
    <property type="entry name" value="BSH_RND"/>
    <property type="match status" value="1"/>
</dbReference>
<protein>
    <submittedName>
        <fullName evidence="6">Efflux RND transporter periplasmic adaptor subunit</fullName>
    </submittedName>
</protein>
<dbReference type="Gene3D" id="2.40.50.100">
    <property type="match status" value="1"/>
</dbReference>
<dbReference type="Gene3D" id="2.40.30.170">
    <property type="match status" value="1"/>
</dbReference>
<dbReference type="PROSITE" id="PS51257">
    <property type="entry name" value="PROKAR_LIPOPROTEIN"/>
    <property type="match status" value="1"/>
</dbReference>
<evidence type="ECO:0000313" key="6">
    <source>
        <dbReference type="EMBL" id="HEN43484.1"/>
    </source>
</evidence>
<dbReference type="InterPro" id="IPR058792">
    <property type="entry name" value="Beta-barrel_RND_2"/>
</dbReference>
<organism evidence="6">
    <name type="scientific">Geobacter metallireducens</name>
    <dbReference type="NCBI Taxonomy" id="28232"/>
    <lineage>
        <taxon>Bacteria</taxon>
        <taxon>Pseudomonadati</taxon>
        <taxon>Thermodesulfobacteriota</taxon>
        <taxon>Desulfuromonadia</taxon>
        <taxon>Geobacterales</taxon>
        <taxon>Geobacteraceae</taxon>
        <taxon>Geobacter</taxon>
    </lineage>
</organism>
<name>A0A831U3M5_GEOME</name>
<evidence type="ECO:0000256" key="2">
    <source>
        <dbReference type="SAM" id="Coils"/>
    </source>
</evidence>
<dbReference type="GO" id="GO:0015562">
    <property type="term" value="F:efflux transmembrane transporter activity"/>
    <property type="evidence" value="ECO:0007669"/>
    <property type="project" value="TreeGrafter"/>
</dbReference>
<dbReference type="PANTHER" id="PTHR30469:SF38">
    <property type="entry name" value="HLYD FAMILY SECRETION PROTEIN"/>
    <property type="match status" value="1"/>
</dbReference>
<dbReference type="InterPro" id="IPR006143">
    <property type="entry name" value="RND_pump_MFP"/>
</dbReference>
<dbReference type="AlphaFoldDB" id="A0A831U3M5"/>
<proteinExistence type="inferred from homology"/>
<dbReference type="EMBL" id="DSOV01000062">
    <property type="protein sequence ID" value="HEN43484.1"/>
    <property type="molecule type" value="Genomic_DNA"/>
</dbReference>
<dbReference type="PANTHER" id="PTHR30469">
    <property type="entry name" value="MULTIDRUG RESISTANCE PROTEIN MDTA"/>
    <property type="match status" value="1"/>
</dbReference>
<dbReference type="InterPro" id="IPR058625">
    <property type="entry name" value="MdtA-like_BSH"/>
</dbReference>
<evidence type="ECO:0000259" key="3">
    <source>
        <dbReference type="Pfam" id="PF25917"/>
    </source>
</evidence>
<feature type="domain" description="Multidrug resistance protein MdtA-like barrel-sandwich hybrid" evidence="3">
    <location>
        <begin position="65"/>
        <end position="215"/>
    </location>
</feature>
<dbReference type="Pfam" id="PF25954">
    <property type="entry name" value="Beta-barrel_RND_2"/>
    <property type="match status" value="1"/>
</dbReference>
<feature type="coiled-coil region" evidence="2">
    <location>
        <begin position="97"/>
        <end position="183"/>
    </location>
</feature>
<dbReference type="Pfam" id="PF25975">
    <property type="entry name" value="CzcB_C"/>
    <property type="match status" value="1"/>
</dbReference>
<gene>
    <name evidence="6" type="ORF">ENQ87_14130</name>
</gene>
<accession>A0A831U3M5</accession>
<dbReference type="FunFam" id="2.40.30.170:FF:000010">
    <property type="entry name" value="Efflux RND transporter periplasmic adaptor subunit"/>
    <property type="match status" value="1"/>
</dbReference>
<comment type="similarity">
    <text evidence="1">Belongs to the membrane fusion protein (MFP) (TC 8.A.1) family.</text>
</comment>
<feature type="domain" description="CzcB-like C-terminal circularly permuted SH3-like" evidence="5">
    <location>
        <begin position="308"/>
        <end position="371"/>
    </location>
</feature>